<feature type="transmembrane region" description="Helical" evidence="1">
    <location>
        <begin position="387"/>
        <end position="405"/>
    </location>
</feature>
<protein>
    <submittedName>
        <fullName evidence="2">Uncharacterized protein</fullName>
    </submittedName>
</protein>
<gene>
    <name evidence="2" type="ORF">VTL71DRAFT_16330</name>
</gene>
<dbReference type="InterPro" id="IPR029044">
    <property type="entry name" value="Nucleotide-diphossugar_trans"/>
</dbReference>
<keyword evidence="1" id="KW-0812">Transmembrane</keyword>
<organism evidence="2 3">
    <name type="scientific">Oculimacula yallundae</name>
    <dbReference type="NCBI Taxonomy" id="86028"/>
    <lineage>
        <taxon>Eukaryota</taxon>
        <taxon>Fungi</taxon>
        <taxon>Dikarya</taxon>
        <taxon>Ascomycota</taxon>
        <taxon>Pezizomycotina</taxon>
        <taxon>Leotiomycetes</taxon>
        <taxon>Helotiales</taxon>
        <taxon>Ploettnerulaceae</taxon>
        <taxon>Oculimacula</taxon>
    </lineage>
</organism>
<feature type="transmembrane region" description="Helical" evidence="1">
    <location>
        <begin position="445"/>
        <end position="468"/>
    </location>
</feature>
<accession>A0ABR4CEU7</accession>
<dbReference type="Pfam" id="PF13641">
    <property type="entry name" value="Glyco_tranf_2_3"/>
    <property type="match status" value="1"/>
</dbReference>
<comment type="caution">
    <text evidence="2">The sequence shown here is derived from an EMBL/GenBank/DDBJ whole genome shotgun (WGS) entry which is preliminary data.</text>
</comment>
<feature type="transmembrane region" description="Helical" evidence="1">
    <location>
        <begin position="412"/>
        <end position="433"/>
    </location>
</feature>
<dbReference type="Gene3D" id="3.90.550.10">
    <property type="entry name" value="Spore Coat Polysaccharide Biosynthesis Protein SpsA, Chain A"/>
    <property type="match status" value="1"/>
</dbReference>
<proteinExistence type="predicted"/>
<keyword evidence="3" id="KW-1185">Reference proteome</keyword>
<feature type="transmembrane region" description="Helical" evidence="1">
    <location>
        <begin position="348"/>
        <end position="367"/>
    </location>
</feature>
<keyword evidence="1" id="KW-1133">Transmembrane helix</keyword>
<dbReference type="Proteomes" id="UP001595075">
    <property type="component" value="Unassembled WGS sequence"/>
</dbReference>
<keyword evidence="1" id="KW-0472">Membrane</keyword>
<evidence type="ECO:0000256" key="1">
    <source>
        <dbReference type="SAM" id="Phobius"/>
    </source>
</evidence>
<dbReference type="SUPFAM" id="SSF53448">
    <property type="entry name" value="Nucleotide-diphospho-sugar transferases"/>
    <property type="match status" value="1"/>
</dbReference>
<dbReference type="EMBL" id="JAZHXI010000009">
    <property type="protein sequence ID" value="KAL2068232.1"/>
    <property type="molecule type" value="Genomic_DNA"/>
</dbReference>
<evidence type="ECO:0000313" key="2">
    <source>
        <dbReference type="EMBL" id="KAL2068232.1"/>
    </source>
</evidence>
<reference evidence="2 3" key="1">
    <citation type="journal article" date="2024" name="Commun. Biol.">
        <title>Comparative genomic analysis of thermophilic fungi reveals convergent evolutionary adaptations and gene losses.</title>
        <authorList>
            <person name="Steindorff A.S."/>
            <person name="Aguilar-Pontes M.V."/>
            <person name="Robinson A.J."/>
            <person name="Andreopoulos B."/>
            <person name="LaButti K."/>
            <person name="Kuo A."/>
            <person name="Mondo S."/>
            <person name="Riley R."/>
            <person name="Otillar R."/>
            <person name="Haridas S."/>
            <person name="Lipzen A."/>
            <person name="Grimwood J."/>
            <person name="Schmutz J."/>
            <person name="Clum A."/>
            <person name="Reid I.D."/>
            <person name="Moisan M.C."/>
            <person name="Butler G."/>
            <person name="Nguyen T.T.M."/>
            <person name="Dewar K."/>
            <person name="Conant G."/>
            <person name="Drula E."/>
            <person name="Henrissat B."/>
            <person name="Hansel C."/>
            <person name="Singer S."/>
            <person name="Hutchinson M.I."/>
            <person name="de Vries R.P."/>
            <person name="Natvig D.O."/>
            <person name="Powell A.J."/>
            <person name="Tsang A."/>
            <person name="Grigoriev I.V."/>
        </authorList>
    </citation>
    <scope>NUCLEOTIDE SEQUENCE [LARGE SCALE GENOMIC DNA]</scope>
    <source>
        <strain evidence="2 3">CBS 494.80</strain>
    </source>
</reference>
<sequence length="581" mass="66559">MGLPFNNPNATPADVQRYMGLVKEREKGMKRNAFSQSTFRGFWFALLACILYFVMIGFPLWDGVVYKFWKVAHLELPWWGSLFFVGWAAICAWPALIFCRFENTVDDPETRDASETCLIIPAYKAADALRDTIPHALKIFKPEQIFIIANGGSPTPMDNTEEVCKEFGVNHFWVPIGSKIIAEFIGVFLAKKYKYCILTDDDVHLPSNLPIVSDRITGNVACVGYSIKSTGANGSKGTVFQQAQDMEYKLAGLTKTFASKYGSATFPHGAIILWDRKILETLFFGHPGYTISEDWYFGHTARCLGHRVDFCTQVFVETETPPCFLIPTKSVRGGYGEMTIFSQRFYRWNFFFLYRLMNDLSYLIFAWRLGWREFLTKLYVFEEVWGSLIYVVLPFMMPIMWASCWEFTLKMTAGILGIYVVSFVVFNAVHLRLKKETIAWKIMPVYFAMKLVLVFVNSASVWYSMYAYAKYFSVKHSRVVDKHDVLQVLKDLLAAQAQKDAAYEAEQESLIHPGKKLVVEPVAQTENEQQEIGVAIVSEKHGEVPLEHEVEMMPQAEAIRDVDRRRSDDMLQISHIMGQYS</sequence>
<evidence type="ECO:0000313" key="3">
    <source>
        <dbReference type="Proteomes" id="UP001595075"/>
    </source>
</evidence>
<name>A0ABR4CEU7_9HELO</name>
<feature type="transmembrane region" description="Helical" evidence="1">
    <location>
        <begin position="78"/>
        <end position="99"/>
    </location>
</feature>
<feature type="transmembrane region" description="Helical" evidence="1">
    <location>
        <begin position="39"/>
        <end position="58"/>
    </location>
</feature>